<evidence type="ECO:0000256" key="4">
    <source>
        <dbReference type="ARBA" id="ARBA00022692"/>
    </source>
</evidence>
<dbReference type="CDD" id="cd00251">
    <property type="entry name" value="Mth_Ecto"/>
    <property type="match status" value="1"/>
</dbReference>
<dbReference type="GO" id="GO:0008340">
    <property type="term" value="P:determination of adult lifespan"/>
    <property type="evidence" value="ECO:0007669"/>
    <property type="project" value="UniProtKB-ARBA"/>
</dbReference>
<evidence type="ECO:0000259" key="14">
    <source>
        <dbReference type="PROSITE" id="PS50261"/>
    </source>
</evidence>
<comment type="similarity">
    <text evidence="2">Belongs to the G-protein coupled receptor 2 family. Mth subfamily.</text>
</comment>
<evidence type="ECO:0000256" key="1">
    <source>
        <dbReference type="ARBA" id="ARBA00004651"/>
    </source>
</evidence>
<dbReference type="InterPro" id="IPR044860">
    <property type="entry name" value="Methusela_ecto_dom_1"/>
</dbReference>
<keyword evidence="11" id="KW-0325">Glycoprotein</keyword>
<evidence type="ECO:0000256" key="11">
    <source>
        <dbReference type="ARBA" id="ARBA00023180"/>
    </source>
</evidence>
<dbReference type="FunFam" id="2.30.160.11:FF:000001">
    <property type="entry name" value="G-protein coupled receptor Mth"/>
    <property type="match status" value="1"/>
</dbReference>
<feature type="transmembrane region" description="Helical" evidence="13">
    <location>
        <begin position="73"/>
        <end position="96"/>
    </location>
</feature>
<dbReference type="PANTHER" id="PTHR47154">
    <property type="entry name" value="G-PROTEIN COUPLED RECEPTOR MTH-RELATED"/>
    <property type="match status" value="1"/>
</dbReference>
<evidence type="ECO:0000256" key="12">
    <source>
        <dbReference type="ARBA" id="ARBA00023224"/>
    </source>
</evidence>
<feature type="transmembrane region" description="Helical" evidence="13">
    <location>
        <begin position="355"/>
        <end position="375"/>
    </location>
</feature>
<evidence type="ECO:0000256" key="10">
    <source>
        <dbReference type="ARBA" id="ARBA00023170"/>
    </source>
</evidence>
<sequence length="596" mass="69111">MANGQCSGSIEVDLTQLNPYLNVTLDDGTVARRHFQEEFIIQSDLPIPCNDMYPLNDQEECSVSPVSRYRPKYVFLMYNVYAWGMASVLTAVIYMVDHLVEDIPENEPWMPGVGFYNCWIKTTLAATENETIPDCDYFDTVNVTGSQRLVNGSYLYQGVVIPAELTAEFDYRVLPDDSTEPVERHLRGCVCQLRPCLRLCCHHSKLMANGQCSGSIEVDLTRLNPYLNVTLDDGTVARRHFQEEFIIQSDLPIPCNDMYPLNDQEQQDQYIVFENGSFFRPYDSATMSKREYCLQAYDFREGETESFRIVAHNCSIKSNSKTGKTVVIILTLVCLACTITVYLKLKKLRNLHGKCFVCCLSCLFMGYLFLLMDLWELTNAICKPSGYIGYYFVMANFLWLSVISWNLHSTFSCSVSRVNRYRPKYVFLVYNVYAWGMATVLTAVIYMVDHLVEDIPENEPWMPGVGFYNCWIKTQDWSAMLYFFGPMLIVIIFNVTMFILTAIRIVAVKRELQSIVDRQERKQKLNSDKQTYSFFLRLFVIMGLNWSLEILSYLVQDDDIWKNVFLVADYLNWSTGIIIFFLFVMKRSVLRLFRER</sequence>
<dbReference type="STRING" id="7234.B4H5G6"/>
<keyword evidence="5" id="KW-0732">Signal</keyword>
<feature type="domain" description="G-protein coupled receptors family 2 profile 2" evidence="14">
    <location>
        <begin position="320"/>
        <end position="587"/>
    </location>
</feature>
<dbReference type="FunFam" id="1.20.1070.10:FF:000297">
    <property type="entry name" value="G-protein coupled receptor Mth"/>
    <property type="match status" value="1"/>
</dbReference>
<keyword evidence="7" id="KW-0297">G-protein coupled receptor</keyword>
<dbReference type="HOGENOM" id="CLU_002753_3_0_1"/>
<dbReference type="PANTHER" id="PTHR47154:SF2">
    <property type="entry name" value="G-PROTEIN COUPLED RECEPTOR MTH-RELATED"/>
    <property type="match status" value="1"/>
</dbReference>
<feature type="transmembrane region" description="Helical" evidence="13">
    <location>
        <begin position="428"/>
        <end position="448"/>
    </location>
</feature>
<dbReference type="GO" id="GO:0007166">
    <property type="term" value="P:cell surface receptor signaling pathway"/>
    <property type="evidence" value="ECO:0007669"/>
    <property type="project" value="InterPro"/>
</dbReference>
<keyword evidence="8 13" id="KW-0472">Membrane</keyword>
<keyword evidence="10" id="KW-0675">Receptor</keyword>
<dbReference type="FunFam" id="2.170.180.11:FF:000001">
    <property type="entry name" value="G-protein coupled receptor Mth"/>
    <property type="match status" value="1"/>
</dbReference>
<feature type="transmembrane region" description="Helical" evidence="13">
    <location>
        <begin position="560"/>
        <end position="584"/>
    </location>
</feature>
<proteinExistence type="inferred from homology"/>
<dbReference type="Pfam" id="PF06652">
    <property type="entry name" value="Methuselah_N"/>
    <property type="match status" value="2"/>
</dbReference>
<accession>B4H5G6</accession>
<dbReference type="Gene3D" id="2.30.160.11">
    <property type="match status" value="1"/>
</dbReference>
<dbReference type="GO" id="GO:0008528">
    <property type="term" value="F:G protein-coupled peptide receptor activity"/>
    <property type="evidence" value="ECO:0007669"/>
    <property type="project" value="TreeGrafter"/>
</dbReference>
<organism evidence="16">
    <name type="scientific">Drosophila persimilis</name>
    <name type="common">Fruit fly</name>
    <dbReference type="NCBI Taxonomy" id="7234"/>
    <lineage>
        <taxon>Eukaryota</taxon>
        <taxon>Metazoa</taxon>
        <taxon>Ecdysozoa</taxon>
        <taxon>Arthropoda</taxon>
        <taxon>Hexapoda</taxon>
        <taxon>Insecta</taxon>
        <taxon>Pterygota</taxon>
        <taxon>Neoptera</taxon>
        <taxon>Endopterygota</taxon>
        <taxon>Diptera</taxon>
        <taxon>Brachycera</taxon>
        <taxon>Muscomorpha</taxon>
        <taxon>Ephydroidea</taxon>
        <taxon>Drosophilidae</taxon>
        <taxon>Drosophila</taxon>
        <taxon>Sophophora</taxon>
    </lineage>
</organism>
<feature type="transmembrane region" description="Helical" evidence="13">
    <location>
        <begin position="481"/>
        <end position="503"/>
    </location>
</feature>
<evidence type="ECO:0000256" key="9">
    <source>
        <dbReference type="ARBA" id="ARBA00023157"/>
    </source>
</evidence>
<dbReference type="SMR" id="B4H5G6"/>
<evidence type="ECO:0000256" key="8">
    <source>
        <dbReference type="ARBA" id="ARBA00023136"/>
    </source>
</evidence>
<feature type="transmembrane region" description="Helical" evidence="13">
    <location>
        <begin position="387"/>
        <end position="407"/>
    </location>
</feature>
<dbReference type="InterPro" id="IPR036272">
    <property type="entry name" value="Methuselah_N_sf"/>
</dbReference>
<evidence type="ECO:0000256" key="7">
    <source>
        <dbReference type="ARBA" id="ARBA00023040"/>
    </source>
</evidence>
<evidence type="ECO:0000256" key="3">
    <source>
        <dbReference type="ARBA" id="ARBA00022475"/>
    </source>
</evidence>
<keyword evidence="16" id="KW-1185">Reference proteome</keyword>
<dbReference type="PROSITE" id="PS50261">
    <property type="entry name" value="G_PROTEIN_RECEP_F2_4"/>
    <property type="match status" value="1"/>
</dbReference>
<dbReference type="SUPFAM" id="SSF81321">
    <property type="entry name" value="Family A G protein-coupled receptor-like"/>
    <property type="match status" value="1"/>
</dbReference>
<dbReference type="EMBL" id="CH479211">
    <property type="protein sequence ID" value="EDW33018.1"/>
    <property type="molecule type" value="Genomic_DNA"/>
</dbReference>
<evidence type="ECO:0000313" key="15">
    <source>
        <dbReference type="EMBL" id="EDW33018.1"/>
    </source>
</evidence>
<keyword evidence="3" id="KW-1003">Cell membrane</keyword>
<comment type="subcellular location">
    <subcellularLocation>
        <location evidence="1">Cell membrane</location>
        <topology evidence="1">Multi-pass membrane protein</topology>
    </subcellularLocation>
</comment>
<dbReference type="InterPro" id="IPR023311">
    <property type="entry name" value="Methusela_ecto_dom_2"/>
</dbReference>
<evidence type="ECO:0000256" key="6">
    <source>
        <dbReference type="ARBA" id="ARBA00022989"/>
    </source>
</evidence>
<dbReference type="OrthoDB" id="6134459at2759"/>
<protein>
    <submittedName>
        <fullName evidence="15">GL16143</fullName>
    </submittedName>
</protein>
<dbReference type="SUPFAM" id="SSF63877">
    <property type="entry name" value="Methuselah ectodomain"/>
    <property type="match status" value="2"/>
</dbReference>
<keyword evidence="6 13" id="KW-1133">Transmembrane helix</keyword>
<evidence type="ECO:0000313" key="16">
    <source>
        <dbReference type="Proteomes" id="UP000008744"/>
    </source>
</evidence>
<dbReference type="InterPro" id="IPR010596">
    <property type="entry name" value="Methuselah_N_dom"/>
</dbReference>
<dbReference type="eggNOG" id="KOG4193">
    <property type="taxonomic scope" value="Eukaryota"/>
</dbReference>
<dbReference type="Proteomes" id="UP000008744">
    <property type="component" value="Unassembled WGS sequence"/>
</dbReference>
<dbReference type="Pfam" id="PF00002">
    <property type="entry name" value="7tm_2"/>
    <property type="match status" value="1"/>
</dbReference>
<dbReference type="CDD" id="cd15039">
    <property type="entry name" value="7tmB3_Methuselah-like"/>
    <property type="match status" value="1"/>
</dbReference>
<name>B4H5G6_DROPE</name>
<evidence type="ECO:0000256" key="5">
    <source>
        <dbReference type="ARBA" id="ARBA00022729"/>
    </source>
</evidence>
<keyword evidence="12" id="KW-0807">Transducer</keyword>
<dbReference type="Gene3D" id="1.20.1070.10">
    <property type="entry name" value="Rhodopsin 7-helix transmembrane proteins"/>
    <property type="match status" value="1"/>
</dbReference>
<dbReference type="PhylomeDB" id="B4H5G6"/>
<dbReference type="GO" id="GO:0005886">
    <property type="term" value="C:plasma membrane"/>
    <property type="evidence" value="ECO:0007669"/>
    <property type="project" value="UniProtKB-SubCell"/>
</dbReference>
<gene>
    <name evidence="15" type="primary">Dper\GL16143</name>
    <name evidence="15" type="ORF">Dper_GL16143</name>
</gene>
<evidence type="ECO:0000256" key="13">
    <source>
        <dbReference type="SAM" id="Phobius"/>
    </source>
</evidence>
<keyword evidence="4 13" id="KW-0812">Transmembrane</keyword>
<reference evidence="15 16" key="1">
    <citation type="journal article" date="2007" name="Nature">
        <title>Evolution of genes and genomes on the Drosophila phylogeny.</title>
        <authorList>
            <consortium name="Drosophila 12 Genomes Consortium"/>
            <person name="Clark A.G."/>
            <person name="Eisen M.B."/>
            <person name="Smith D.R."/>
            <person name="Bergman C.M."/>
            <person name="Oliver B."/>
            <person name="Markow T.A."/>
            <person name="Kaufman T.C."/>
            <person name="Kellis M."/>
            <person name="Gelbart W."/>
            <person name="Iyer V.N."/>
            <person name="Pollard D.A."/>
            <person name="Sackton T.B."/>
            <person name="Larracuente A.M."/>
            <person name="Singh N.D."/>
            <person name="Abad J.P."/>
            <person name="Abt D.N."/>
            <person name="Adryan B."/>
            <person name="Aguade M."/>
            <person name="Akashi H."/>
            <person name="Anderson W.W."/>
            <person name="Aquadro C.F."/>
            <person name="Ardell D.H."/>
            <person name="Arguello R."/>
            <person name="Artieri C.G."/>
            <person name="Barbash D.A."/>
            <person name="Barker D."/>
            <person name="Barsanti P."/>
            <person name="Batterham P."/>
            <person name="Batzoglou S."/>
            <person name="Begun D."/>
            <person name="Bhutkar A."/>
            <person name="Blanco E."/>
            <person name="Bosak S.A."/>
            <person name="Bradley R.K."/>
            <person name="Brand A.D."/>
            <person name="Brent M.R."/>
            <person name="Brooks A.N."/>
            <person name="Brown R.H."/>
            <person name="Butlin R.K."/>
            <person name="Caggese C."/>
            <person name="Calvi B.R."/>
            <person name="Bernardo de Carvalho A."/>
            <person name="Caspi A."/>
            <person name="Castrezana S."/>
            <person name="Celniker S.E."/>
            <person name="Chang J.L."/>
            <person name="Chapple C."/>
            <person name="Chatterji S."/>
            <person name="Chinwalla A."/>
            <person name="Civetta A."/>
            <person name="Clifton S.W."/>
            <person name="Comeron J.M."/>
            <person name="Costello J.C."/>
            <person name="Coyne J.A."/>
            <person name="Daub J."/>
            <person name="David R.G."/>
            <person name="Delcher A.L."/>
            <person name="Delehaunty K."/>
            <person name="Do C.B."/>
            <person name="Ebling H."/>
            <person name="Edwards K."/>
            <person name="Eickbush T."/>
            <person name="Evans J.D."/>
            <person name="Filipski A."/>
            <person name="Findeiss S."/>
            <person name="Freyhult E."/>
            <person name="Fulton L."/>
            <person name="Fulton R."/>
            <person name="Garcia A.C."/>
            <person name="Gardiner A."/>
            <person name="Garfield D.A."/>
            <person name="Garvin B.E."/>
            <person name="Gibson G."/>
            <person name="Gilbert D."/>
            <person name="Gnerre S."/>
            <person name="Godfrey J."/>
            <person name="Good R."/>
            <person name="Gotea V."/>
            <person name="Gravely B."/>
            <person name="Greenberg A.J."/>
            <person name="Griffiths-Jones S."/>
            <person name="Gross S."/>
            <person name="Guigo R."/>
            <person name="Gustafson E.A."/>
            <person name="Haerty W."/>
            <person name="Hahn M.W."/>
            <person name="Halligan D.L."/>
            <person name="Halpern A.L."/>
            <person name="Halter G.M."/>
            <person name="Han M.V."/>
            <person name="Heger A."/>
            <person name="Hillier L."/>
            <person name="Hinrichs A.S."/>
            <person name="Holmes I."/>
            <person name="Hoskins R.A."/>
            <person name="Hubisz M.J."/>
            <person name="Hultmark D."/>
            <person name="Huntley M.A."/>
            <person name="Jaffe D.B."/>
            <person name="Jagadeeshan S."/>
            <person name="Jeck W.R."/>
            <person name="Johnson J."/>
            <person name="Jones C.D."/>
            <person name="Jordan W.C."/>
            <person name="Karpen G.H."/>
            <person name="Kataoka E."/>
            <person name="Keightley P.D."/>
            <person name="Kheradpour P."/>
            <person name="Kirkness E.F."/>
            <person name="Koerich L.B."/>
            <person name="Kristiansen K."/>
            <person name="Kudrna D."/>
            <person name="Kulathinal R.J."/>
            <person name="Kumar S."/>
            <person name="Kwok R."/>
            <person name="Lander E."/>
            <person name="Langley C.H."/>
            <person name="Lapoint R."/>
            <person name="Lazzaro B.P."/>
            <person name="Lee S.J."/>
            <person name="Levesque L."/>
            <person name="Li R."/>
            <person name="Lin C.F."/>
            <person name="Lin M.F."/>
            <person name="Lindblad-Toh K."/>
            <person name="Llopart A."/>
            <person name="Long M."/>
            <person name="Low L."/>
            <person name="Lozovsky E."/>
            <person name="Lu J."/>
            <person name="Luo M."/>
            <person name="Machado C.A."/>
            <person name="Makalowski W."/>
            <person name="Marzo M."/>
            <person name="Matsuda M."/>
            <person name="Matzkin L."/>
            <person name="McAllister B."/>
            <person name="McBride C.S."/>
            <person name="McKernan B."/>
            <person name="McKernan K."/>
            <person name="Mendez-Lago M."/>
            <person name="Minx P."/>
            <person name="Mollenhauer M.U."/>
            <person name="Montooth K."/>
            <person name="Mount S.M."/>
            <person name="Mu X."/>
            <person name="Myers E."/>
            <person name="Negre B."/>
            <person name="Newfeld S."/>
            <person name="Nielsen R."/>
            <person name="Noor M.A."/>
            <person name="O'Grady P."/>
            <person name="Pachter L."/>
            <person name="Papaceit M."/>
            <person name="Parisi M.J."/>
            <person name="Parisi M."/>
            <person name="Parts L."/>
            <person name="Pedersen J.S."/>
            <person name="Pesole G."/>
            <person name="Phillippy A.M."/>
            <person name="Ponting C.P."/>
            <person name="Pop M."/>
            <person name="Porcelli D."/>
            <person name="Powell J.R."/>
            <person name="Prohaska S."/>
            <person name="Pruitt K."/>
            <person name="Puig M."/>
            <person name="Quesneville H."/>
            <person name="Ram K.R."/>
            <person name="Rand D."/>
            <person name="Rasmussen M.D."/>
            <person name="Reed L.K."/>
            <person name="Reenan R."/>
            <person name="Reily A."/>
            <person name="Remington K.A."/>
            <person name="Rieger T.T."/>
            <person name="Ritchie M.G."/>
            <person name="Robin C."/>
            <person name="Rogers Y.H."/>
            <person name="Rohde C."/>
            <person name="Rozas J."/>
            <person name="Rubenfield M.J."/>
            <person name="Ruiz A."/>
            <person name="Russo S."/>
            <person name="Salzberg S.L."/>
            <person name="Sanchez-Gracia A."/>
            <person name="Saranga D.J."/>
            <person name="Sato H."/>
            <person name="Schaeffer S.W."/>
            <person name="Schatz M.C."/>
            <person name="Schlenke T."/>
            <person name="Schwartz R."/>
            <person name="Segarra C."/>
            <person name="Singh R.S."/>
            <person name="Sirot L."/>
            <person name="Sirota M."/>
            <person name="Sisneros N.B."/>
            <person name="Smith C.D."/>
            <person name="Smith T.F."/>
            <person name="Spieth J."/>
            <person name="Stage D.E."/>
            <person name="Stark A."/>
            <person name="Stephan W."/>
            <person name="Strausberg R.L."/>
            <person name="Strempel S."/>
            <person name="Sturgill D."/>
            <person name="Sutton G."/>
            <person name="Sutton G.G."/>
            <person name="Tao W."/>
            <person name="Teichmann S."/>
            <person name="Tobari Y.N."/>
            <person name="Tomimura Y."/>
            <person name="Tsolas J.M."/>
            <person name="Valente V.L."/>
            <person name="Venter E."/>
            <person name="Venter J.C."/>
            <person name="Vicario S."/>
            <person name="Vieira F.G."/>
            <person name="Vilella A.J."/>
            <person name="Villasante A."/>
            <person name="Walenz B."/>
            <person name="Wang J."/>
            <person name="Wasserman M."/>
            <person name="Watts T."/>
            <person name="Wilson D."/>
            <person name="Wilson R.K."/>
            <person name="Wing R.A."/>
            <person name="Wolfner M.F."/>
            <person name="Wong A."/>
            <person name="Wong G.K."/>
            <person name="Wu C.I."/>
            <person name="Wu G."/>
            <person name="Yamamoto D."/>
            <person name="Yang H.P."/>
            <person name="Yang S.P."/>
            <person name="Yorke J.A."/>
            <person name="Yoshida K."/>
            <person name="Zdobnov E."/>
            <person name="Zhang P."/>
            <person name="Zhang Y."/>
            <person name="Zimin A.V."/>
            <person name="Baldwin J."/>
            <person name="Abdouelleil A."/>
            <person name="Abdulkadir J."/>
            <person name="Abebe A."/>
            <person name="Abera B."/>
            <person name="Abreu J."/>
            <person name="Acer S.C."/>
            <person name="Aftuck L."/>
            <person name="Alexander A."/>
            <person name="An P."/>
            <person name="Anderson E."/>
            <person name="Anderson S."/>
            <person name="Arachi H."/>
            <person name="Azer M."/>
            <person name="Bachantsang P."/>
            <person name="Barry A."/>
            <person name="Bayul T."/>
            <person name="Berlin A."/>
            <person name="Bessette D."/>
            <person name="Bloom T."/>
            <person name="Blye J."/>
            <person name="Boguslavskiy L."/>
            <person name="Bonnet C."/>
            <person name="Boukhgalter B."/>
            <person name="Bourzgui I."/>
            <person name="Brown A."/>
            <person name="Cahill P."/>
            <person name="Channer S."/>
            <person name="Cheshatsang Y."/>
            <person name="Chuda L."/>
            <person name="Citroen M."/>
            <person name="Collymore A."/>
            <person name="Cooke P."/>
            <person name="Costello M."/>
            <person name="D'Aco K."/>
            <person name="Daza R."/>
            <person name="De Haan G."/>
            <person name="DeGray S."/>
            <person name="DeMaso C."/>
            <person name="Dhargay N."/>
            <person name="Dooley K."/>
            <person name="Dooley E."/>
            <person name="Doricent M."/>
            <person name="Dorje P."/>
            <person name="Dorjee K."/>
            <person name="Dupes A."/>
            <person name="Elong R."/>
            <person name="Falk J."/>
            <person name="Farina A."/>
            <person name="Faro S."/>
            <person name="Ferguson D."/>
            <person name="Fisher S."/>
            <person name="Foley C.D."/>
            <person name="Franke A."/>
            <person name="Friedrich D."/>
            <person name="Gadbois L."/>
            <person name="Gearin G."/>
            <person name="Gearin C.R."/>
            <person name="Giannoukos G."/>
            <person name="Goode T."/>
            <person name="Graham J."/>
            <person name="Grandbois E."/>
            <person name="Grewal S."/>
            <person name="Gyaltsen K."/>
            <person name="Hafez N."/>
            <person name="Hagos B."/>
            <person name="Hall J."/>
            <person name="Henson C."/>
            <person name="Hollinger A."/>
            <person name="Honan T."/>
            <person name="Huard M.D."/>
            <person name="Hughes L."/>
            <person name="Hurhula B."/>
            <person name="Husby M.E."/>
            <person name="Kamat A."/>
            <person name="Kanga B."/>
            <person name="Kashin S."/>
            <person name="Khazanovich D."/>
            <person name="Kisner P."/>
            <person name="Lance K."/>
            <person name="Lara M."/>
            <person name="Lee W."/>
            <person name="Lennon N."/>
            <person name="Letendre F."/>
            <person name="LeVine R."/>
            <person name="Lipovsky A."/>
            <person name="Liu X."/>
            <person name="Liu J."/>
            <person name="Liu S."/>
            <person name="Lokyitsang T."/>
            <person name="Lokyitsang Y."/>
            <person name="Lubonja R."/>
            <person name="Lui A."/>
            <person name="MacDonald P."/>
            <person name="Magnisalis V."/>
            <person name="Maru K."/>
            <person name="Matthews C."/>
            <person name="McCusker W."/>
            <person name="McDonough S."/>
            <person name="Mehta T."/>
            <person name="Meldrim J."/>
            <person name="Meneus L."/>
            <person name="Mihai O."/>
            <person name="Mihalev A."/>
            <person name="Mihova T."/>
            <person name="Mittelman R."/>
            <person name="Mlenga V."/>
            <person name="Montmayeur A."/>
            <person name="Mulrain L."/>
            <person name="Navidi A."/>
            <person name="Naylor J."/>
            <person name="Negash T."/>
            <person name="Nguyen T."/>
            <person name="Nguyen N."/>
            <person name="Nicol R."/>
            <person name="Norbu C."/>
            <person name="Norbu N."/>
            <person name="Novod N."/>
            <person name="O'Neill B."/>
            <person name="Osman S."/>
            <person name="Markiewicz E."/>
            <person name="Oyono O.L."/>
            <person name="Patti C."/>
            <person name="Phunkhang P."/>
            <person name="Pierre F."/>
            <person name="Priest M."/>
            <person name="Raghuraman S."/>
            <person name="Rege F."/>
            <person name="Reyes R."/>
            <person name="Rise C."/>
            <person name="Rogov P."/>
            <person name="Ross K."/>
            <person name="Ryan E."/>
            <person name="Settipalli S."/>
            <person name="Shea T."/>
            <person name="Sherpa N."/>
            <person name="Shi L."/>
            <person name="Shih D."/>
            <person name="Sparrow T."/>
            <person name="Spaulding J."/>
            <person name="Stalker J."/>
            <person name="Stange-Thomann N."/>
            <person name="Stavropoulos S."/>
            <person name="Stone C."/>
            <person name="Strader C."/>
            <person name="Tesfaye S."/>
            <person name="Thomson T."/>
            <person name="Thoulutsang Y."/>
            <person name="Thoulutsang D."/>
            <person name="Topham K."/>
            <person name="Topping I."/>
            <person name="Tsamla T."/>
            <person name="Vassiliev H."/>
            <person name="Vo A."/>
            <person name="Wangchuk T."/>
            <person name="Wangdi T."/>
            <person name="Weiand M."/>
            <person name="Wilkinson J."/>
            <person name="Wilson A."/>
            <person name="Yadav S."/>
            <person name="Young G."/>
            <person name="Yu Q."/>
            <person name="Zembek L."/>
            <person name="Zhong D."/>
            <person name="Zimmer A."/>
            <person name="Zwirko Z."/>
            <person name="Jaffe D.B."/>
            <person name="Alvarez P."/>
            <person name="Brockman W."/>
            <person name="Butler J."/>
            <person name="Chin C."/>
            <person name="Gnerre S."/>
            <person name="Grabherr M."/>
            <person name="Kleber M."/>
            <person name="Mauceli E."/>
            <person name="MacCallum I."/>
        </authorList>
    </citation>
    <scope>NUCLEOTIDE SEQUENCE [LARGE SCALE GENOMIC DNA]</scope>
    <source>
        <strain evidence="16">MSH-3 / Tucson 14011-0111.49</strain>
    </source>
</reference>
<keyword evidence="9" id="KW-1015">Disulfide bond</keyword>
<dbReference type="InterPro" id="IPR000832">
    <property type="entry name" value="GPCR_2_secretin-like"/>
</dbReference>
<dbReference type="InterPro" id="IPR017981">
    <property type="entry name" value="GPCR_2-like_7TM"/>
</dbReference>
<dbReference type="Gene3D" id="2.170.180.11">
    <property type="entry name" value="Methuselah ectodomain, domain 2"/>
    <property type="match status" value="2"/>
</dbReference>
<evidence type="ECO:0000256" key="2">
    <source>
        <dbReference type="ARBA" id="ARBA00008979"/>
    </source>
</evidence>
<dbReference type="AlphaFoldDB" id="B4H5G6"/>
<feature type="transmembrane region" description="Helical" evidence="13">
    <location>
        <begin position="325"/>
        <end position="343"/>
    </location>
</feature>
<feature type="transmembrane region" description="Helical" evidence="13">
    <location>
        <begin position="534"/>
        <end position="554"/>
    </location>
</feature>
<dbReference type="OMA" id="DFCITAG"/>
<dbReference type="InterPro" id="IPR051384">
    <property type="entry name" value="Mth_GPCR"/>
</dbReference>